<dbReference type="GO" id="GO:0005737">
    <property type="term" value="C:cytoplasm"/>
    <property type="evidence" value="ECO:0007669"/>
    <property type="project" value="UniProtKB-ARBA"/>
</dbReference>
<dbReference type="GO" id="GO:0006098">
    <property type="term" value="P:pentose-phosphate shunt"/>
    <property type="evidence" value="ECO:0007669"/>
    <property type="project" value="UniProtKB-UniRule"/>
</dbReference>
<feature type="binding site" evidence="10 13">
    <location>
        <position position="172"/>
    </location>
    <ligand>
        <name>a divalent metal cation</name>
        <dbReference type="ChEBI" id="CHEBI:60240"/>
    </ligand>
</feature>
<protein>
    <recommendedName>
        <fullName evidence="7 10">Ribulose-phosphate 3-epimerase</fullName>
        <ecNumber evidence="7 10">5.1.3.1</ecNumber>
    </recommendedName>
</protein>
<feature type="binding site" evidence="10 14">
    <location>
        <position position="7"/>
    </location>
    <ligand>
        <name>substrate</name>
    </ligand>
</feature>
<evidence type="ECO:0000256" key="4">
    <source>
        <dbReference type="ARBA" id="ARBA00001947"/>
    </source>
</evidence>
<comment type="cofactor">
    <cofactor evidence="2">
        <name>Mn(2+)</name>
        <dbReference type="ChEBI" id="CHEBI:29035"/>
    </cofactor>
</comment>
<dbReference type="InterPro" id="IPR011060">
    <property type="entry name" value="RibuloseP-bd_barrel"/>
</dbReference>
<dbReference type="Gene3D" id="3.20.20.70">
    <property type="entry name" value="Aldolase class I"/>
    <property type="match status" value="1"/>
</dbReference>
<dbReference type="GO" id="GO:0046872">
    <property type="term" value="F:metal ion binding"/>
    <property type="evidence" value="ECO:0007669"/>
    <property type="project" value="UniProtKB-UniRule"/>
</dbReference>
<feature type="binding site" evidence="14">
    <location>
        <position position="174"/>
    </location>
    <ligand>
        <name>substrate</name>
    </ligand>
</feature>
<evidence type="ECO:0000256" key="8">
    <source>
        <dbReference type="ARBA" id="ARBA00022723"/>
    </source>
</evidence>
<comment type="cofactor">
    <cofactor evidence="3">
        <name>Co(2+)</name>
        <dbReference type="ChEBI" id="CHEBI:48828"/>
    </cofactor>
</comment>
<dbReference type="Pfam" id="PF00834">
    <property type="entry name" value="Ribul_P_3_epim"/>
    <property type="match status" value="1"/>
</dbReference>
<evidence type="ECO:0000256" key="11">
    <source>
        <dbReference type="PIRNR" id="PIRNR001461"/>
    </source>
</evidence>
<comment type="cofactor">
    <cofactor evidence="4">
        <name>Zn(2+)</name>
        <dbReference type="ChEBI" id="CHEBI:29105"/>
    </cofactor>
</comment>
<feature type="binding site" evidence="10">
    <location>
        <begin position="172"/>
        <end position="174"/>
    </location>
    <ligand>
        <name>substrate</name>
    </ligand>
</feature>
<dbReference type="InterPro" id="IPR013785">
    <property type="entry name" value="Aldolase_TIM"/>
</dbReference>
<dbReference type="PROSITE" id="PS01086">
    <property type="entry name" value="RIBUL_P_3_EPIMER_2"/>
    <property type="match status" value="1"/>
</dbReference>
<sequence>MAKVSPSILAADFANLERDIHKVSGAAMLHVDVMDGHFVPNISIGVPVVESIRKCTDMFLDVHLMISHPKQYAEQFCKAGADLVCFHLEAEDDVQETIGLIRSCGKKAAVSIKPQTPVEAVYPFVKDLDMVLVMTVEPGFGGQKFMPDMLDKVKALRAYAQNVNPALDIEVDGGINFETAPQAAAAGANVLVAGSCVFGAEEPGKVVEAFTAL</sequence>
<dbReference type="NCBIfam" id="TIGR01163">
    <property type="entry name" value="rpe"/>
    <property type="match status" value="1"/>
</dbReference>
<keyword evidence="13" id="KW-0170">Cobalt</keyword>
<keyword evidence="10 11" id="KW-0119">Carbohydrate metabolism</keyword>
<keyword evidence="9 10" id="KW-0413">Isomerase</keyword>
<feature type="binding site" evidence="10 14">
    <location>
        <begin position="139"/>
        <end position="142"/>
    </location>
    <ligand>
        <name>substrate</name>
    </ligand>
</feature>
<evidence type="ECO:0000256" key="10">
    <source>
        <dbReference type="HAMAP-Rule" id="MF_02227"/>
    </source>
</evidence>
<dbReference type="OrthoDB" id="1645589at2"/>
<comment type="function">
    <text evidence="10">Catalyzes the reversible epimerization of D-ribulose 5-phosphate to D-xylulose 5-phosphate.</text>
</comment>
<keyword evidence="16" id="KW-1185">Reference proteome</keyword>
<proteinExistence type="inferred from homology"/>
<evidence type="ECO:0000256" key="9">
    <source>
        <dbReference type="ARBA" id="ARBA00023235"/>
    </source>
</evidence>
<feature type="binding site" evidence="10 14">
    <location>
        <begin position="194"/>
        <end position="195"/>
    </location>
    <ligand>
        <name>substrate</name>
    </ligand>
</feature>
<dbReference type="AlphaFoldDB" id="A0A8J6P5Y7"/>
<dbReference type="RefSeq" id="WP_093988198.1">
    <property type="nucleotide sequence ID" value="NZ_FYDD01000003.1"/>
</dbReference>
<dbReference type="FunFam" id="3.20.20.70:FF:000004">
    <property type="entry name" value="Ribulose-phosphate 3-epimerase"/>
    <property type="match status" value="1"/>
</dbReference>
<feature type="active site" description="Proton donor" evidence="10 12">
    <location>
        <position position="172"/>
    </location>
</feature>
<feature type="binding site" evidence="10 13">
    <location>
        <position position="30"/>
    </location>
    <ligand>
        <name>a divalent metal cation</name>
        <dbReference type="ChEBI" id="CHEBI:60240"/>
    </ligand>
</feature>
<feature type="binding site" evidence="10 14">
    <location>
        <position position="63"/>
    </location>
    <ligand>
        <name>substrate</name>
    </ligand>
</feature>
<comment type="catalytic activity">
    <reaction evidence="1 10 11">
        <text>D-ribulose 5-phosphate = D-xylulose 5-phosphate</text>
        <dbReference type="Rhea" id="RHEA:13677"/>
        <dbReference type="ChEBI" id="CHEBI:57737"/>
        <dbReference type="ChEBI" id="CHEBI:58121"/>
        <dbReference type="EC" id="5.1.3.1"/>
    </reaction>
</comment>
<evidence type="ECO:0000256" key="13">
    <source>
        <dbReference type="PIRSR" id="PIRSR001461-2"/>
    </source>
</evidence>
<comment type="similarity">
    <text evidence="6 10 11">Belongs to the ribulose-phosphate 3-epimerase family.</text>
</comment>
<dbReference type="InterPro" id="IPR000056">
    <property type="entry name" value="Ribul_P_3_epim-like"/>
</dbReference>
<evidence type="ECO:0000256" key="14">
    <source>
        <dbReference type="PIRSR" id="PIRSR001461-3"/>
    </source>
</evidence>
<comment type="caution">
    <text evidence="15">The sequence shown here is derived from an EMBL/GenBank/DDBJ whole genome shotgun (WGS) entry which is preliminary data.</text>
</comment>
<dbReference type="GO" id="GO:0019323">
    <property type="term" value="P:pentose catabolic process"/>
    <property type="evidence" value="ECO:0007669"/>
    <property type="project" value="UniProtKB-UniRule"/>
</dbReference>
<keyword evidence="13" id="KW-0464">Manganese</keyword>
<comment type="cofactor">
    <cofactor evidence="5">
        <name>Fe(2+)</name>
        <dbReference type="ChEBI" id="CHEBI:29033"/>
    </cofactor>
</comment>
<evidence type="ECO:0000256" key="7">
    <source>
        <dbReference type="ARBA" id="ARBA00013188"/>
    </source>
</evidence>
<evidence type="ECO:0000313" key="16">
    <source>
        <dbReference type="Proteomes" id="UP000632659"/>
    </source>
</evidence>
<evidence type="ECO:0000256" key="2">
    <source>
        <dbReference type="ARBA" id="ARBA00001936"/>
    </source>
</evidence>
<dbReference type="PROSITE" id="PS01085">
    <property type="entry name" value="RIBUL_P_3_EPIMER_1"/>
    <property type="match status" value="1"/>
</dbReference>
<dbReference type="Proteomes" id="UP000632659">
    <property type="component" value="Unassembled WGS sequence"/>
</dbReference>
<keyword evidence="8 10" id="KW-0479">Metal-binding</keyword>
<dbReference type="EMBL" id="JACRTL010000001">
    <property type="protein sequence ID" value="MBC8609765.1"/>
    <property type="molecule type" value="Genomic_DNA"/>
</dbReference>
<organism evidence="15 16">
    <name type="scientific">Massiliimalia timonensis</name>
    <dbReference type="NCBI Taxonomy" id="1987501"/>
    <lineage>
        <taxon>Bacteria</taxon>
        <taxon>Bacillati</taxon>
        <taxon>Bacillota</taxon>
        <taxon>Clostridia</taxon>
        <taxon>Eubacteriales</taxon>
        <taxon>Oscillospiraceae</taxon>
        <taxon>Massiliimalia</taxon>
    </lineage>
</organism>
<feature type="binding site" evidence="10 13">
    <location>
        <position position="32"/>
    </location>
    <ligand>
        <name>a divalent metal cation</name>
        <dbReference type="ChEBI" id="CHEBI:60240"/>
    </ligand>
</feature>
<dbReference type="HAMAP" id="MF_02227">
    <property type="entry name" value="RPE"/>
    <property type="match status" value="1"/>
</dbReference>
<evidence type="ECO:0000256" key="5">
    <source>
        <dbReference type="ARBA" id="ARBA00001954"/>
    </source>
</evidence>
<dbReference type="PIRSF" id="PIRSF001461">
    <property type="entry name" value="RPE"/>
    <property type="match status" value="1"/>
</dbReference>
<reference evidence="15" key="1">
    <citation type="submission" date="2020-08" db="EMBL/GenBank/DDBJ databases">
        <title>Genome public.</title>
        <authorList>
            <person name="Liu C."/>
            <person name="Sun Q."/>
        </authorList>
    </citation>
    <scope>NUCLEOTIDE SEQUENCE</scope>
    <source>
        <strain evidence="15">NSJ-15</strain>
    </source>
</reference>
<name>A0A8J6P5Y7_9FIRM</name>
<evidence type="ECO:0000256" key="3">
    <source>
        <dbReference type="ARBA" id="ARBA00001941"/>
    </source>
</evidence>
<dbReference type="CDD" id="cd00429">
    <property type="entry name" value="RPE"/>
    <property type="match status" value="1"/>
</dbReference>
<dbReference type="GO" id="GO:0004750">
    <property type="term" value="F:D-ribulose-phosphate 3-epimerase activity"/>
    <property type="evidence" value="ECO:0007669"/>
    <property type="project" value="UniProtKB-UniRule"/>
</dbReference>
<keyword evidence="13" id="KW-0862">Zinc</keyword>
<comment type="cofactor">
    <cofactor evidence="10 13">
        <name>a divalent metal cation</name>
        <dbReference type="ChEBI" id="CHEBI:60240"/>
    </cofactor>
    <text evidence="10 13">Binds 1 divalent metal cation per subunit.</text>
</comment>
<feature type="active site" description="Proton acceptor" evidence="10 12">
    <location>
        <position position="32"/>
    </location>
</feature>
<dbReference type="PANTHER" id="PTHR11749">
    <property type="entry name" value="RIBULOSE-5-PHOSPHATE-3-EPIMERASE"/>
    <property type="match status" value="1"/>
</dbReference>
<accession>A0A8J6P5Y7</accession>
<gene>
    <name evidence="10 15" type="primary">rpe</name>
    <name evidence="15" type="ORF">H8702_01345</name>
</gene>
<feature type="binding site" evidence="10 13">
    <location>
        <position position="63"/>
    </location>
    <ligand>
        <name>a divalent metal cation</name>
        <dbReference type="ChEBI" id="CHEBI:60240"/>
    </ligand>
</feature>
<dbReference type="SUPFAM" id="SSF51366">
    <property type="entry name" value="Ribulose-phoshate binding barrel"/>
    <property type="match status" value="1"/>
</dbReference>
<evidence type="ECO:0000256" key="12">
    <source>
        <dbReference type="PIRSR" id="PIRSR001461-1"/>
    </source>
</evidence>
<evidence type="ECO:0000256" key="1">
    <source>
        <dbReference type="ARBA" id="ARBA00001782"/>
    </source>
</evidence>
<comment type="pathway">
    <text evidence="10">Carbohydrate degradation.</text>
</comment>
<dbReference type="EC" id="5.1.3.1" evidence="7 10"/>
<evidence type="ECO:0000256" key="6">
    <source>
        <dbReference type="ARBA" id="ARBA00009541"/>
    </source>
</evidence>
<evidence type="ECO:0000313" key="15">
    <source>
        <dbReference type="EMBL" id="MBC8609765.1"/>
    </source>
</evidence>
<dbReference type="NCBIfam" id="NF004076">
    <property type="entry name" value="PRK05581.1-4"/>
    <property type="match status" value="1"/>
</dbReference>
<dbReference type="InterPro" id="IPR026019">
    <property type="entry name" value="Ribul_P_3_epim"/>
</dbReference>